<dbReference type="RefSeq" id="WP_191284263.1">
    <property type="nucleotide sequence ID" value="NZ_BNAI01000011.1"/>
</dbReference>
<reference evidence="2" key="2">
    <citation type="submission" date="2020-09" db="EMBL/GenBank/DDBJ databases">
        <authorList>
            <person name="Sun Q."/>
            <person name="Zhou Y."/>
        </authorList>
    </citation>
    <scope>NUCLEOTIDE SEQUENCE</scope>
    <source>
        <strain evidence="2">CGMCC 1.16548</strain>
    </source>
</reference>
<name>A0A8J3GT84_9MICO</name>
<dbReference type="PANTHER" id="PTHR43162">
    <property type="match status" value="1"/>
</dbReference>
<comment type="caution">
    <text evidence="2">The sequence shown here is derived from an EMBL/GenBank/DDBJ whole genome shotgun (WGS) entry which is preliminary data.</text>
</comment>
<evidence type="ECO:0000259" key="1">
    <source>
        <dbReference type="Pfam" id="PF13460"/>
    </source>
</evidence>
<dbReference type="Gene3D" id="3.40.50.720">
    <property type="entry name" value="NAD(P)-binding Rossmann-like Domain"/>
    <property type="match status" value="1"/>
</dbReference>
<dbReference type="Proteomes" id="UP000617531">
    <property type="component" value="Unassembled WGS sequence"/>
</dbReference>
<dbReference type="InterPro" id="IPR051604">
    <property type="entry name" value="Ergot_Alk_Oxidoreductase"/>
</dbReference>
<dbReference type="Pfam" id="PF13460">
    <property type="entry name" value="NAD_binding_10"/>
    <property type="match status" value="1"/>
</dbReference>
<dbReference type="EMBL" id="BNAI01000011">
    <property type="protein sequence ID" value="GHF26218.1"/>
    <property type="molecule type" value="Genomic_DNA"/>
</dbReference>
<reference evidence="2" key="1">
    <citation type="journal article" date="2014" name="Int. J. Syst. Evol. Microbiol.">
        <title>Complete genome sequence of Corynebacterium casei LMG S-19264T (=DSM 44701T), isolated from a smear-ripened cheese.</title>
        <authorList>
            <consortium name="US DOE Joint Genome Institute (JGI-PGF)"/>
            <person name="Walter F."/>
            <person name="Albersmeier A."/>
            <person name="Kalinowski J."/>
            <person name="Ruckert C."/>
        </authorList>
    </citation>
    <scope>NUCLEOTIDE SEQUENCE</scope>
    <source>
        <strain evidence="2">CGMCC 1.16548</strain>
    </source>
</reference>
<organism evidence="2 3">
    <name type="scientific">Pseudolysinimonas yzui</name>
    <dbReference type="NCBI Taxonomy" id="2708254"/>
    <lineage>
        <taxon>Bacteria</taxon>
        <taxon>Bacillati</taxon>
        <taxon>Actinomycetota</taxon>
        <taxon>Actinomycetes</taxon>
        <taxon>Micrococcales</taxon>
        <taxon>Microbacteriaceae</taxon>
        <taxon>Pseudolysinimonas</taxon>
    </lineage>
</organism>
<gene>
    <name evidence="2" type="ORF">GCM10011600_29030</name>
</gene>
<proteinExistence type="predicted"/>
<accession>A0A8J3GT84</accession>
<protein>
    <submittedName>
        <fullName evidence="2">Nucleotide-diphosphate-sugar epimerase</fullName>
    </submittedName>
</protein>
<evidence type="ECO:0000313" key="2">
    <source>
        <dbReference type="EMBL" id="GHF26218.1"/>
    </source>
</evidence>
<dbReference type="InterPro" id="IPR036291">
    <property type="entry name" value="NAD(P)-bd_dom_sf"/>
</dbReference>
<keyword evidence="3" id="KW-1185">Reference proteome</keyword>
<dbReference type="PANTHER" id="PTHR43162:SF1">
    <property type="entry name" value="PRESTALK A DIFFERENTIATION PROTEIN A"/>
    <property type="match status" value="1"/>
</dbReference>
<dbReference type="SUPFAM" id="SSF51735">
    <property type="entry name" value="NAD(P)-binding Rossmann-fold domains"/>
    <property type="match status" value="1"/>
</dbReference>
<sequence length="244" mass="25529">MTTILVTGATSGPGAPLVERLRAAGHDVRALSRAPGDGRIVGDLATGAGLDAALAGAEVVVHLATNRRKDLPDTQRLLAAARSAGVTHLVFLSIVGVDRIPYFYYRDKVAIEQAIAESGIPFTILRATQFHSFPGEILGMLGGRLFLGGLKIQPIGVNDVATRLAELATGEPAGRVPDIGGPEILETRDILARLQAAGRAKKRVLSIQLPGTTFAAFKAGHHLAGLPGYGTQTFDEWLASGATK</sequence>
<dbReference type="AlphaFoldDB" id="A0A8J3GT84"/>
<evidence type="ECO:0000313" key="3">
    <source>
        <dbReference type="Proteomes" id="UP000617531"/>
    </source>
</evidence>
<feature type="domain" description="NAD(P)-binding" evidence="1">
    <location>
        <begin position="8"/>
        <end position="142"/>
    </location>
</feature>
<dbReference type="InterPro" id="IPR016040">
    <property type="entry name" value="NAD(P)-bd_dom"/>
</dbReference>